<dbReference type="AlphaFoldDB" id="A0A0W1AMF1"/>
<reference evidence="1 2" key="1">
    <citation type="submission" date="2015-11" db="EMBL/GenBank/DDBJ databases">
        <title>Genomic analysis of 38 Legionella species identifies large and diverse effector repertoires.</title>
        <authorList>
            <person name="Burstein D."/>
            <person name="Amaro F."/>
            <person name="Zusman T."/>
            <person name="Lifshitz Z."/>
            <person name="Cohen O."/>
            <person name="Gilbert J.A."/>
            <person name="Pupko T."/>
            <person name="Shuman H.A."/>
            <person name="Segal G."/>
        </authorList>
    </citation>
    <scope>NUCLEOTIDE SEQUENCE [LARGE SCALE GENOMIC DNA]</scope>
    <source>
        <strain evidence="1 2">ATCC 51914</strain>
    </source>
</reference>
<proteinExistence type="predicted"/>
<protein>
    <submittedName>
        <fullName evidence="1">Uncharacterized protein</fullName>
    </submittedName>
</protein>
<comment type="caution">
    <text evidence="1">The sequence shown here is derived from an EMBL/GenBank/DDBJ whole genome shotgun (WGS) entry which is preliminary data.</text>
</comment>
<dbReference type="Proteomes" id="UP000054729">
    <property type="component" value="Unassembled WGS sequence"/>
</dbReference>
<evidence type="ECO:0000313" key="2">
    <source>
        <dbReference type="Proteomes" id="UP000054729"/>
    </source>
</evidence>
<evidence type="ECO:0000313" key="1">
    <source>
        <dbReference type="EMBL" id="KTD82486.1"/>
    </source>
</evidence>
<name>A0A0W1AMF1_9GAMM</name>
<accession>A0A0W1AMF1</accession>
<sequence>MFTTLENSINSLRKAIRDGILPTETNPVVQTAAEMLEELRAKSTEMTDAQIKEMHDVIMVGALIFAIRRCEHRLYIASYPERYKVNVDSRVFSMDVLQIARLDYTESNQVKILILGSTLLFNDKHKGLFNPDDFSPDGFIGCALHPWISKHMEEYNEHYQVKNTYPIGNYSSSSIIKQLINASPTDISKFKEKVTHHNHYYNTHLNIDKELHALNRVHQEAEFANSNGGDLSLSAESALALLKLAPGVRTWLLQGYQLIGNPIPPHVFEEINAYLLNLEPSQARQVQQHANYSLYLNTKSSLPFWKKIPLMMDDIYEKKLKERLQHIEAPPR</sequence>
<dbReference type="PATRIC" id="fig|66969.6.peg.1045"/>
<dbReference type="EMBL" id="LNZB01000015">
    <property type="protein sequence ID" value="KTD82486.1"/>
    <property type="molecule type" value="Genomic_DNA"/>
</dbReference>
<organism evidence="1 2">
    <name type="scientific">Legionella waltersii</name>
    <dbReference type="NCBI Taxonomy" id="66969"/>
    <lineage>
        <taxon>Bacteria</taxon>
        <taxon>Pseudomonadati</taxon>
        <taxon>Pseudomonadota</taxon>
        <taxon>Gammaproteobacteria</taxon>
        <taxon>Legionellales</taxon>
        <taxon>Legionellaceae</taxon>
        <taxon>Legionella</taxon>
    </lineage>
</organism>
<keyword evidence="2" id="KW-1185">Reference proteome</keyword>
<dbReference type="RefSeq" id="WP_058479757.1">
    <property type="nucleotide sequence ID" value="NZ_CAAAIQ010000014.1"/>
</dbReference>
<gene>
    <name evidence="1" type="ORF">Lwal_0963</name>
</gene>